<reference evidence="2" key="1">
    <citation type="journal article" date="2021" name="Proc. Natl. Acad. Sci. U.S.A.">
        <title>A Catalog of Tens of Thousands of Viruses from Human Metagenomes Reveals Hidden Associations with Chronic Diseases.</title>
        <authorList>
            <person name="Tisza M.J."/>
            <person name="Buck C.B."/>
        </authorList>
    </citation>
    <scope>NUCLEOTIDE SEQUENCE</scope>
    <source>
        <strain evidence="2">Ct5jB2</strain>
    </source>
</reference>
<dbReference type="SMART" id="SM00530">
    <property type="entry name" value="HTH_XRE"/>
    <property type="match status" value="1"/>
</dbReference>
<dbReference type="GO" id="GO:0003677">
    <property type="term" value="F:DNA binding"/>
    <property type="evidence" value="ECO:0007669"/>
    <property type="project" value="InterPro"/>
</dbReference>
<proteinExistence type="predicted"/>
<dbReference type="Gene3D" id="1.10.260.40">
    <property type="entry name" value="lambda repressor-like DNA-binding domains"/>
    <property type="match status" value="1"/>
</dbReference>
<name>A0A8S5TTH2_9CAUD</name>
<dbReference type="EMBL" id="BK015927">
    <property type="protein sequence ID" value="DAF85502.1"/>
    <property type="molecule type" value="Genomic_DNA"/>
</dbReference>
<evidence type="ECO:0000259" key="1">
    <source>
        <dbReference type="PROSITE" id="PS50943"/>
    </source>
</evidence>
<dbReference type="InterPro" id="IPR001387">
    <property type="entry name" value="Cro/C1-type_HTH"/>
</dbReference>
<accession>A0A8S5TTH2</accession>
<dbReference type="PROSITE" id="PS50943">
    <property type="entry name" value="HTH_CROC1"/>
    <property type="match status" value="1"/>
</dbReference>
<sequence length="103" mass="11854">MNDFHKIGSFIKLKMMEQNKSIQSLAEESGYSTKDIGKILDGRLFLSPKQIEEIAGILDLDINEMINCIDVDSIEYVGEFTKEENKDKLLDYIDRYVDLKEAT</sequence>
<feature type="domain" description="HTH cro/C1-type" evidence="1">
    <location>
        <begin position="11"/>
        <end position="65"/>
    </location>
</feature>
<protein>
    <submittedName>
        <fullName evidence="2">SOS-response transcriptional repressor</fullName>
    </submittedName>
</protein>
<organism evidence="2">
    <name type="scientific">Siphoviridae sp. ct5jB2</name>
    <dbReference type="NCBI Taxonomy" id="2825337"/>
    <lineage>
        <taxon>Viruses</taxon>
        <taxon>Duplodnaviria</taxon>
        <taxon>Heunggongvirae</taxon>
        <taxon>Uroviricota</taxon>
        <taxon>Caudoviricetes</taxon>
    </lineage>
</organism>
<evidence type="ECO:0000313" key="2">
    <source>
        <dbReference type="EMBL" id="DAF85502.1"/>
    </source>
</evidence>
<dbReference type="SUPFAM" id="SSF47413">
    <property type="entry name" value="lambda repressor-like DNA-binding domains"/>
    <property type="match status" value="1"/>
</dbReference>
<dbReference type="InterPro" id="IPR010982">
    <property type="entry name" value="Lambda_DNA-bd_dom_sf"/>
</dbReference>